<proteinExistence type="predicted"/>
<keyword evidence="1" id="KW-0802">TPR repeat</keyword>
<reference evidence="3 4" key="1">
    <citation type="journal article" date="2024" name="Science">
        <title>Giant polyketide synthase enzymes in the biosynthesis of giant marine polyether toxins.</title>
        <authorList>
            <person name="Fallon T.R."/>
            <person name="Shende V.V."/>
            <person name="Wierzbicki I.H."/>
            <person name="Pendleton A.L."/>
            <person name="Watervoot N.F."/>
            <person name="Auber R.P."/>
            <person name="Gonzalez D.J."/>
            <person name="Wisecaver J.H."/>
            <person name="Moore B.S."/>
        </authorList>
    </citation>
    <scope>NUCLEOTIDE SEQUENCE [LARGE SCALE GENOMIC DNA]</scope>
    <source>
        <strain evidence="3 4">12B1</strain>
    </source>
</reference>
<dbReference type="PROSITE" id="PS50005">
    <property type="entry name" value="TPR"/>
    <property type="match status" value="1"/>
</dbReference>
<dbReference type="AlphaFoldDB" id="A0AB34JFP6"/>
<gene>
    <name evidence="3" type="ORF">AB1Y20_022041</name>
</gene>
<dbReference type="Proteomes" id="UP001515480">
    <property type="component" value="Unassembled WGS sequence"/>
</dbReference>
<evidence type="ECO:0000256" key="2">
    <source>
        <dbReference type="SAM" id="MobiDB-lite"/>
    </source>
</evidence>
<comment type="caution">
    <text evidence="3">The sequence shown here is derived from an EMBL/GenBank/DDBJ whole genome shotgun (WGS) entry which is preliminary data.</text>
</comment>
<protein>
    <submittedName>
        <fullName evidence="3">Uncharacterized protein</fullName>
    </submittedName>
</protein>
<dbReference type="InterPro" id="IPR019734">
    <property type="entry name" value="TPR_rpt"/>
</dbReference>
<evidence type="ECO:0000256" key="1">
    <source>
        <dbReference type="PROSITE-ProRule" id="PRU00339"/>
    </source>
</evidence>
<feature type="region of interest" description="Disordered" evidence="2">
    <location>
        <begin position="410"/>
        <end position="431"/>
    </location>
</feature>
<name>A0AB34JFP6_PRYPA</name>
<feature type="repeat" description="TPR" evidence="1">
    <location>
        <begin position="87"/>
        <end position="120"/>
    </location>
</feature>
<dbReference type="SUPFAM" id="SSF48452">
    <property type="entry name" value="TPR-like"/>
    <property type="match status" value="1"/>
</dbReference>
<sequence length="561" mass="62179">MTETVNLEELRSGLVSCRATSGVAEHLLHQFAAAQELESLGSIEEAVERYTLLVADACKDREKEVAALAHEKKIATLATPPPPLIVSMALNSIGGSHLDAREHEEARAAFRQSIEWWPANGMAQTNLADLERERGSYERAIELYKSAAALPKSEWPDVVPSQWFSEWITAPRKECVALATYMSLLLLHQTLAFDEALPYMAKFGVRWRLSPAVWRAVSTPPHPEAALPLPRASAADGTMVRRVAGAIPDPLLSALQQGFSLSSPFWAETDYADRGYFSFWYDVAESPRNAVEFLCRHLRPFTGVGDEVVGCEWWVHTRAEGRSIGHQMHFDTEEGSLASGQLLHPVVSSVSYLRTSADHLFGSDPTVVLNQRVDDDSADRAWVSHPRQGSVLFFPGNLLHCVCPAKPRAARSKRSRAATSPRLLDDSEQDFGVAPQPHRVTLMIGFWTTDVRASSRRTMYGACGPVPRPTRGCSWPARLSIPEGVNQQEEPPHTAKFFQVPTVSSNPWERVPDMPGGISSLPLAKSNLSEEWATLTLPESRKHGFFVSELSEFREALRKVD</sequence>
<accession>A0AB34JFP6</accession>
<dbReference type="Gene3D" id="1.25.40.10">
    <property type="entry name" value="Tetratricopeptide repeat domain"/>
    <property type="match status" value="1"/>
</dbReference>
<organism evidence="3 4">
    <name type="scientific">Prymnesium parvum</name>
    <name type="common">Toxic golden alga</name>
    <dbReference type="NCBI Taxonomy" id="97485"/>
    <lineage>
        <taxon>Eukaryota</taxon>
        <taxon>Haptista</taxon>
        <taxon>Haptophyta</taxon>
        <taxon>Prymnesiophyceae</taxon>
        <taxon>Prymnesiales</taxon>
        <taxon>Prymnesiaceae</taxon>
        <taxon>Prymnesium</taxon>
    </lineage>
</organism>
<evidence type="ECO:0000313" key="4">
    <source>
        <dbReference type="Proteomes" id="UP001515480"/>
    </source>
</evidence>
<keyword evidence="4" id="KW-1185">Reference proteome</keyword>
<evidence type="ECO:0000313" key="3">
    <source>
        <dbReference type="EMBL" id="KAL1520460.1"/>
    </source>
</evidence>
<dbReference type="InterPro" id="IPR011990">
    <property type="entry name" value="TPR-like_helical_dom_sf"/>
</dbReference>
<dbReference type="Pfam" id="PF13432">
    <property type="entry name" value="TPR_16"/>
    <property type="match status" value="1"/>
</dbReference>
<dbReference type="EMBL" id="JBGBPQ010000008">
    <property type="protein sequence ID" value="KAL1520460.1"/>
    <property type="molecule type" value="Genomic_DNA"/>
</dbReference>